<gene>
    <name evidence="1" type="ORF">FA95DRAFT_1564214</name>
</gene>
<dbReference type="EMBL" id="MU276059">
    <property type="protein sequence ID" value="KAI0042565.1"/>
    <property type="molecule type" value="Genomic_DNA"/>
</dbReference>
<name>A0ACB8RF82_9AGAM</name>
<keyword evidence="2" id="KW-1185">Reference proteome</keyword>
<reference evidence="1" key="2">
    <citation type="journal article" date="2022" name="New Phytol.">
        <title>Evolutionary transition to the ectomycorrhizal habit in the genomes of a hyperdiverse lineage of mushroom-forming fungi.</title>
        <authorList>
            <person name="Looney B."/>
            <person name="Miyauchi S."/>
            <person name="Morin E."/>
            <person name="Drula E."/>
            <person name="Courty P.E."/>
            <person name="Kohler A."/>
            <person name="Kuo A."/>
            <person name="LaButti K."/>
            <person name="Pangilinan J."/>
            <person name="Lipzen A."/>
            <person name="Riley R."/>
            <person name="Andreopoulos W."/>
            <person name="He G."/>
            <person name="Johnson J."/>
            <person name="Nolan M."/>
            <person name="Tritt A."/>
            <person name="Barry K.W."/>
            <person name="Grigoriev I.V."/>
            <person name="Nagy L.G."/>
            <person name="Hibbett D."/>
            <person name="Henrissat B."/>
            <person name="Matheny P.B."/>
            <person name="Labbe J."/>
            <person name="Martin F.M."/>
        </authorList>
    </citation>
    <scope>NUCLEOTIDE SEQUENCE</scope>
    <source>
        <strain evidence="1">FP105234-sp</strain>
    </source>
</reference>
<comment type="caution">
    <text evidence="1">The sequence shown here is derived from an EMBL/GenBank/DDBJ whole genome shotgun (WGS) entry which is preliminary data.</text>
</comment>
<protein>
    <submittedName>
        <fullName evidence="1">Uncharacterized protein</fullName>
    </submittedName>
</protein>
<evidence type="ECO:0000313" key="2">
    <source>
        <dbReference type="Proteomes" id="UP000814033"/>
    </source>
</evidence>
<organism evidence="1 2">
    <name type="scientific">Auriscalpium vulgare</name>
    <dbReference type="NCBI Taxonomy" id="40419"/>
    <lineage>
        <taxon>Eukaryota</taxon>
        <taxon>Fungi</taxon>
        <taxon>Dikarya</taxon>
        <taxon>Basidiomycota</taxon>
        <taxon>Agaricomycotina</taxon>
        <taxon>Agaricomycetes</taxon>
        <taxon>Russulales</taxon>
        <taxon>Auriscalpiaceae</taxon>
        <taxon>Auriscalpium</taxon>
    </lineage>
</organism>
<proteinExistence type="predicted"/>
<dbReference type="Proteomes" id="UP000814033">
    <property type="component" value="Unassembled WGS sequence"/>
</dbReference>
<accession>A0ACB8RF82</accession>
<reference evidence="1" key="1">
    <citation type="submission" date="2021-02" db="EMBL/GenBank/DDBJ databases">
        <authorList>
            <consortium name="DOE Joint Genome Institute"/>
            <person name="Ahrendt S."/>
            <person name="Looney B.P."/>
            <person name="Miyauchi S."/>
            <person name="Morin E."/>
            <person name="Drula E."/>
            <person name="Courty P.E."/>
            <person name="Chicoki N."/>
            <person name="Fauchery L."/>
            <person name="Kohler A."/>
            <person name="Kuo A."/>
            <person name="Labutti K."/>
            <person name="Pangilinan J."/>
            <person name="Lipzen A."/>
            <person name="Riley R."/>
            <person name="Andreopoulos W."/>
            <person name="He G."/>
            <person name="Johnson J."/>
            <person name="Barry K.W."/>
            <person name="Grigoriev I.V."/>
            <person name="Nagy L."/>
            <person name="Hibbett D."/>
            <person name="Henrissat B."/>
            <person name="Matheny P.B."/>
            <person name="Labbe J."/>
            <person name="Martin F."/>
        </authorList>
    </citation>
    <scope>NUCLEOTIDE SEQUENCE</scope>
    <source>
        <strain evidence="1">FP105234-sp</strain>
    </source>
</reference>
<sequence length="139" mass="16011">MGELERLDIIIYGHMRLEILNEVLKFIEGQLDIPALRTQGLEVNAIIDEVMAVTDQHPRAQMPNGTTSNLGTRRRNLVVRSEALFKWERKMALRELGLTYRGEEYLASLLNARGIRRDGLLESFDFLFGLAYWQDVTSM</sequence>
<evidence type="ECO:0000313" key="1">
    <source>
        <dbReference type="EMBL" id="KAI0042565.1"/>
    </source>
</evidence>